<sequence>MTQRHLIPTGKRMRPSEPQDVDQFLARYGDTIDDRVAEIVDDVFEERLGRHHRLPVLPLIITVVAATVVSLLLMWYSPLTAAVVWAAAAVICVSLTHAARASKHRR</sequence>
<proteinExistence type="predicted"/>
<reference evidence="2 3" key="1">
    <citation type="submission" date="2020-08" db="EMBL/GenBank/DDBJ databases">
        <title>Genomic Encyclopedia of Type Strains, Phase III (KMG-III): the genomes of soil and plant-associated and newly described type strains.</title>
        <authorList>
            <person name="Whitman W."/>
        </authorList>
    </citation>
    <scope>NUCLEOTIDE SEQUENCE [LARGE SCALE GENOMIC DNA]</scope>
    <source>
        <strain evidence="2 3">CECT 3266</strain>
    </source>
</reference>
<evidence type="ECO:0000313" key="2">
    <source>
        <dbReference type="EMBL" id="MBB4895918.1"/>
    </source>
</evidence>
<dbReference type="AlphaFoldDB" id="A0A7W7LUA9"/>
<gene>
    <name evidence="2" type="ORF">FHS39_005000</name>
</gene>
<dbReference type="RefSeq" id="WP_184351713.1">
    <property type="nucleotide sequence ID" value="NZ_JACHJH010000011.1"/>
</dbReference>
<name>A0A7W7LUA9_9ACTN</name>
<organism evidence="2 3">
    <name type="scientific">Streptomyces olivoverticillatus</name>
    <dbReference type="NCBI Taxonomy" id="66427"/>
    <lineage>
        <taxon>Bacteria</taxon>
        <taxon>Bacillati</taxon>
        <taxon>Actinomycetota</taxon>
        <taxon>Actinomycetes</taxon>
        <taxon>Kitasatosporales</taxon>
        <taxon>Streptomycetaceae</taxon>
        <taxon>Streptomyces</taxon>
    </lineage>
</organism>
<protein>
    <submittedName>
        <fullName evidence="2">Flp pilus assembly protein TadB</fullName>
    </submittedName>
</protein>
<dbReference type="EMBL" id="JACHJH010000011">
    <property type="protein sequence ID" value="MBB4895918.1"/>
    <property type="molecule type" value="Genomic_DNA"/>
</dbReference>
<comment type="caution">
    <text evidence="2">The sequence shown here is derived from an EMBL/GenBank/DDBJ whole genome shotgun (WGS) entry which is preliminary data.</text>
</comment>
<feature type="transmembrane region" description="Helical" evidence="1">
    <location>
        <begin position="56"/>
        <end position="76"/>
    </location>
</feature>
<keyword evidence="1" id="KW-1133">Transmembrane helix</keyword>
<dbReference type="Proteomes" id="UP000556084">
    <property type="component" value="Unassembled WGS sequence"/>
</dbReference>
<evidence type="ECO:0000313" key="3">
    <source>
        <dbReference type="Proteomes" id="UP000556084"/>
    </source>
</evidence>
<keyword evidence="3" id="KW-1185">Reference proteome</keyword>
<feature type="transmembrane region" description="Helical" evidence="1">
    <location>
        <begin position="82"/>
        <end position="99"/>
    </location>
</feature>
<keyword evidence="1" id="KW-0472">Membrane</keyword>
<keyword evidence="1" id="KW-0812">Transmembrane</keyword>
<evidence type="ECO:0000256" key="1">
    <source>
        <dbReference type="SAM" id="Phobius"/>
    </source>
</evidence>
<accession>A0A7W7LUA9</accession>